<feature type="domain" description="VOC" evidence="1">
    <location>
        <begin position="8"/>
        <end position="121"/>
    </location>
</feature>
<name>A0AAE3IXG8_9BACI</name>
<dbReference type="InterPro" id="IPR004360">
    <property type="entry name" value="Glyas_Fos-R_dOase_dom"/>
</dbReference>
<dbReference type="PROSITE" id="PS51819">
    <property type="entry name" value="VOC"/>
    <property type="match status" value="1"/>
</dbReference>
<dbReference type="Pfam" id="PF00903">
    <property type="entry name" value="Glyoxalase"/>
    <property type="match status" value="1"/>
</dbReference>
<sequence length="123" mass="14085">MAQFKVKKLNSIVIHVTNLDASYHFYKHVLGFSEEIRDAGMVWFSIGEEEKTTILLHSSDKTEPVDYGISFDILVDDVDLLIETVKQAGTTILQEPINREWGVREAIIADPDGYKLWFIQTIQ</sequence>
<dbReference type="EMBL" id="JAOUSF010000005">
    <property type="protein sequence ID" value="MCU9614714.1"/>
    <property type="molecule type" value="Genomic_DNA"/>
</dbReference>
<reference evidence="2" key="1">
    <citation type="submission" date="2022-10" db="EMBL/GenBank/DDBJ databases">
        <title>Description of Fervidibacillus gen. nov. in the family Fervidibacillaceae fam. nov. with two species, Fervidibacillus albus sp. nov., and Fervidibacillus halotolerans sp. nov., isolated from tidal flat sediments.</title>
        <authorList>
            <person name="Kwon K.K."/>
            <person name="Yang S.-H."/>
        </authorList>
    </citation>
    <scope>NUCLEOTIDE SEQUENCE</scope>
    <source>
        <strain evidence="2">JCM 19140</strain>
    </source>
</reference>
<evidence type="ECO:0000313" key="3">
    <source>
        <dbReference type="Proteomes" id="UP001209318"/>
    </source>
</evidence>
<gene>
    <name evidence="2" type="ORF">OEV98_14315</name>
</gene>
<dbReference type="PANTHER" id="PTHR36503:SF1">
    <property type="entry name" value="BLR2520 PROTEIN"/>
    <property type="match status" value="1"/>
</dbReference>
<evidence type="ECO:0000313" key="2">
    <source>
        <dbReference type="EMBL" id="MCU9614714.1"/>
    </source>
</evidence>
<keyword evidence="3" id="KW-1185">Reference proteome</keyword>
<protein>
    <submittedName>
        <fullName evidence="2">VOC family protein</fullName>
    </submittedName>
</protein>
<dbReference type="Gene3D" id="3.10.180.10">
    <property type="entry name" value="2,3-Dihydroxybiphenyl 1,2-Dioxygenase, domain 1"/>
    <property type="match status" value="1"/>
</dbReference>
<dbReference type="InterPro" id="IPR037523">
    <property type="entry name" value="VOC_core"/>
</dbReference>
<dbReference type="AlphaFoldDB" id="A0AAE3IXG8"/>
<organism evidence="2 3">
    <name type="scientific">Perspicuibacillus lycopersici</name>
    <dbReference type="NCBI Taxonomy" id="1325689"/>
    <lineage>
        <taxon>Bacteria</taxon>
        <taxon>Bacillati</taxon>
        <taxon>Bacillota</taxon>
        <taxon>Bacilli</taxon>
        <taxon>Bacillales</taxon>
        <taxon>Bacillaceae</taxon>
        <taxon>Perspicuibacillus</taxon>
    </lineage>
</organism>
<proteinExistence type="predicted"/>
<dbReference type="InterPro" id="IPR029068">
    <property type="entry name" value="Glyas_Bleomycin-R_OHBP_Dase"/>
</dbReference>
<comment type="caution">
    <text evidence="2">The sequence shown here is derived from an EMBL/GenBank/DDBJ whole genome shotgun (WGS) entry which is preliminary data.</text>
</comment>
<dbReference type="Proteomes" id="UP001209318">
    <property type="component" value="Unassembled WGS sequence"/>
</dbReference>
<evidence type="ECO:0000259" key="1">
    <source>
        <dbReference type="PROSITE" id="PS51819"/>
    </source>
</evidence>
<dbReference type="PANTHER" id="PTHR36503">
    <property type="entry name" value="BLR2520 PROTEIN"/>
    <property type="match status" value="1"/>
</dbReference>
<accession>A0AAE3IXG8</accession>
<dbReference type="RefSeq" id="WP_263074038.1">
    <property type="nucleotide sequence ID" value="NZ_JAOUSF010000005.1"/>
</dbReference>
<dbReference type="SUPFAM" id="SSF54593">
    <property type="entry name" value="Glyoxalase/Bleomycin resistance protein/Dihydroxybiphenyl dioxygenase"/>
    <property type="match status" value="1"/>
</dbReference>